<protein>
    <submittedName>
        <fullName evidence="1">Uncharacterized protein</fullName>
    </submittedName>
</protein>
<keyword evidence="2" id="KW-1185">Reference proteome</keyword>
<dbReference type="Proteomes" id="UP000663193">
    <property type="component" value="Chromosome 2"/>
</dbReference>
<accession>A0A7U2EWK6</accession>
<dbReference type="OrthoDB" id="5314997at2759"/>
<gene>
    <name evidence="1" type="ORF">JI435_428110</name>
</gene>
<evidence type="ECO:0000313" key="1">
    <source>
        <dbReference type="EMBL" id="QRC92284.1"/>
    </source>
</evidence>
<evidence type="ECO:0000313" key="2">
    <source>
        <dbReference type="Proteomes" id="UP000663193"/>
    </source>
</evidence>
<proteinExistence type="predicted"/>
<name>A0A7U2EWK6_PHANO</name>
<dbReference type="RefSeq" id="XP_001793026.1">
    <property type="nucleotide sequence ID" value="XM_001792974.1"/>
</dbReference>
<sequence>MIYEQLPTKVTHRHIPNQAPIVVHITLPGVKLLATYRQIRSEATAILSKKLTAIASQPVRIIAPNLHDNNLRALFLVVANKKSTHESPSPLQLDFSNGKTQHICIAMLDNTPRTVYQEARNTLSKFAGFWMISGQVYSRILGDLDVQVRPTLMSEDKERAYYGLPPGAIESVTWQ</sequence>
<dbReference type="VEuPathDB" id="FungiDB:JI435_428110"/>
<dbReference type="KEGG" id="pno:SNOG_02421"/>
<organism evidence="1 2">
    <name type="scientific">Phaeosphaeria nodorum (strain SN15 / ATCC MYA-4574 / FGSC 10173)</name>
    <name type="common">Glume blotch fungus</name>
    <name type="synonym">Parastagonospora nodorum</name>
    <dbReference type="NCBI Taxonomy" id="321614"/>
    <lineage>
        <taxon>Eukaryota</taxon>
        <taxon>Fungi</taxon>
        <taxon>Dikarya</taxon>
        <taxon>Ascomycota</taxon>
        <taxon>Pezizomycotina</taxon>
        <taxon>Dothideomycetes</taxon>
        <taxon>Pleosporomycetidae</taxon>
        <taxon>Pleosporales</taxon>
        <taxon>Pleosporineae</taxon>
        <taxon>Phaeosphaeriaceae</taxon>
        <taxon>Parastagonospora</taxon>
    </lineage>
</organism>
<reference evidence="2" key="1">
    <citation type="journal article" date="2021" name="BMC Genomics">
        <title>Chromosome-level genome assembly and manually-curated proteome of model necrotroph Parastagonospora nodorum Sn15 reveals a genome-wide trove of candidate effector homologs, and redundancy of virulence-related functions within an accessory chromosome.</title>
        <authorList>
            <person name="Bertazzoni S."/>
            <person name="Jones D.A.B."/>
            <person name="Phan H.T."/>
            <person name="Tan K.-C."/>
            <person name="Hane J.K."/>
        </authorList>
    </citation>
    <scope>NUCLEOTIDE SEQUENCE [LARGE SCALE GENOMIC DNA]</scope>
    <source>
        <strain evidence="2">SN15 / ATCC MYA-4574 / FGSC 10173)</strain>
    </source>
</reference>
<dbReference type="EMBL" id="CP069024">
    <property type="protein sequence ID" value="QRC92284.1"/>
    <property type="molecule type" value="Genomic_DNA"/>
</dbReference>
<dbReference type="AlphaFoldDB" id="A0A7U2EWK6"/>